<evidence type="ECO:0000313" key="1">
    <source>
        <dbReference type="EMBL" id="MFC2947422.1"/>
    </source>
</evidence>
<dbReference type="Gene3D" id="4.10.280.10">
    <property type="entry name" value="Helix-loop-helix DNA-binding domain"/>
    <property type="match status" value="1"/>
</dbReference>
<dbReference type="InterPro" id="IPR036638">
    <property type="entry name" value="HLH_DNA-bd_sf"/>
</dbReference>
<dbReference type="EMBL" id="JBHRRZ010000006">
    <property type="protein sequence ID" value="MFC2947422.1"/>
    <property type="molecule type" value="Genomic_DNA"/>
</dbReference>
<name>A0ABV7A315_9BACI</name>
<gene>
    <name evidence="1" type="ORF">ACFODW_03480</name>
</gene>
<dbReference type="Pfam" id="PF09388">
    <property type="entry name" value="SpoOE-like"/>
    <property type="match status" value="1"/>
</dbReference>
<organism evidence="1 2">
    <name type="scientific">Virgibacillus sediminis</name>
    <dbReference type="NCBI Taxonomy" id="202260"/>
    <lineage>
        <taxon>Bacteria</taxon>
        <taxon>Bacillati</taxon>
        <taxon>Bacillota</taxon>
        <taxon>Bacilli</taxon>
        <taxon>Bacillales</taxon>
        <taxon>Bacillaceae</taxon>
        <taxon>Virgibacillus</taxon>
    </lineage>
</organism>
<sequence length="49" mass="5590">MSKSVLLEKIEECRKEMISLSDTHDLTSEVVVASSTKLDKLINEYQNYA</sequence>
<accession>A0ABV7A315</accession>
<protein>
    <submittedName>
        <fullName evidence="1">Spo0E family sporulation regulatory protein-aspartic acid phosphatase</fullName>
    </submittedName>
</protein>
<dbReference type="RefSeq" id="WP_390303040.1">
    <property type="nucleotide sequence ID" value="NZ_JBHRRZ010000006.1"/>
</dbReference>
<reference evidence="2" key="1">
    <citation type="journal article" date="2019" name="Int. J. Syst. Evol. Microbiol.">
        <title>The Global Catalogue of Microorganisms (GCM) 10K type strain sequencing project: providing services to taxonomists for standard genome sequencing and annotation.</title>
        <authorList>
            <consortium name="The Broad Institute Genomics Platform"/>
            <consortium name="The Broad Institute Genome Sequencing Center for Infectious Disease"/>
            <person name="Wu L."/>
            <person name="Ma J."/>
        </authorList>
    </citation>
    <scope>NUCLEOTIDE SEQUENCE [LARGE SCALE GENOMIC DNA]</scope>
    <source>
        <strain evidence="2">KCTC 13193</strain>
    </source>
</reference>
<comment type="caution">
    <text evidence="1">The sequence shown here is derived from an EMBL/GenBank/DDBJ whole genome shotgun (WGS) entry which is preliminary data.</text>
</comment>
<proteinExistence type="predicted"/>
<dbReference type="InterPro" id="IPR018540">
    <property type="entry name" value="Spo0E-like"/>
</dbReference>
<keyword evidence="2" id="KW-1185">Reference proteome</keyword>
<evidence type="ECO:0000313" key="2">
    <source>
        <dbReference type="Proteomes" id="UP001595387"/>
    </source>
</evidence>
<dbReference type="Proteomes" id="UP001595387">
    <property type="component" value="Unassembled WGS sequence"/>
</dbReference>
<dbReference type="SUPFAM" id="SSF140500">
    <property type="entry name" value="BAS1536-like"/>
    <property type="match status" value="1"/>
</dbReference>
<dbReference type="InterPro" id="IPR037208">
    <property type="entry name" value="Spo0E-like_sf"/>
</dbReference>